<accession>A0A183IY27</accession>
<dbReference type="EMBL" id="UZAM01011685">
    <property type="protein sequence ID" value="VDP17631.1"/>
    <property type="molecule type" value="Genomic_DNA"/>
</dbReference>
<name>A0A183IY27_9BILA</name>
<dbReference type="WBParaSite" id="SBAD_0000883601-mRNA-1">
    <property type="protein sequence ID" value="SBAD_0000883601-mRNA-1"/>
    <property type="gene ID" value="SBAD_0000883601"/>
</dbReference>
<gene>
    <name evidence="2" type="ORF">SBAD_LOCUS8525</name>
</gene>
<reference evidence="2 3" key="2">
    <citation type="submission" date="2018-11" db="EMBL/GenBank/DDBJ databases">
        <authorList>
            <consortium name="Pathogen Informatics"/>
        </authorList>
    </citation>
    <scope>NUCLEOTIDE SEQUENCE [LARGE SCALE GENOMIC DNA]</scope>
</reference>
<proteinExistence type="predicted"/>
<feature type="compositionally biased region" description="Basic and acidic residues" evidence="1">
    <location>
        <begin position="35"/>
        <end position="49"/>
    </location>
</feature>
<reference evidence="4" key="1">
    <citation type="submission" date="2016-06" db="UniProtKB">
        <authorList>
            <consortium name="WormBaseParasite"/>
        </authorList>
    </citation>
    <scope>IDENTIFICATION</scope>
</reference>
<evidence type="ECO:0000313" key="2">
    <source>
        <dbReference type="EMBL" id="VDP17631.1"/>
    </source>
</evidence>
<evidence type="ECO:0000256" key="1">
    <source>
        <dbReference type="SAM" id="MobiDB-lite"/>
    </source>
</evidence>
<dbReference type="AlphaFoldDB" id="A0A183IY27"/>
<keyword evidence="3" id="KW-1185">Reference proteome</keyword>
<evidence type="ECO:0000313" key="4">
    <source>
        <dbReference type="WBParaSite" id="SBAD_0000883601-mRNA-1"/>
    </source>
</evidence>
<feature type="region of interest" description="Disordered" evidence="1">
    <location>
        <begin position="1"/>
        <end position="62"/>
    </location>
</feature>
<protein>
    <submittedName>
        <fullName evidence="2 4">Uncharacterized protein</fullName>
    </submittedName>
</protein>
<sequence>MTIARPRVTPSASRRAQSPAGPSGPSVGYEQSSWKMDRALGAKTNERAESSPIGRTPGFKGELQTAKHCCESQCDQFASN</sequence>
<dbReference type="Proteomes" id="UP000270296">
    <property type="component" value="Unassembled WGS sequence"/>
</dbReference>
<organism evidence="4">
    <name type="scientific">Soboliphyme baturini</name>
    <dbReference type="NCBI Taxonomy" id="241478"/>
    <lineage>
        <taxon>Eukaryota</taxon>
        <taxon>Metazoa</taxon>
        <taxon>Ecdysozoa</taxon>
        <taxon>Nematoda</taxon>
        <taxon>Enoplea</taxon>
        <taxon>Dorylaimia</taxon>
        <taxon>Dioctophymatida</taxon>
        <taxon>Dioctophymatoidea</taxon>
        <taxon>Soboliphymatidae</taxon>
        <taxon>Soboliphyme</taxon>
    </lineage>
</organism>
<evidence type="ECO:0000313" key="3">
    <source>
        <dbReference type="Proteomes" id="UP000270296"/>
    </source>
</evidence>